<dbReference type="Gene3D" id="3.20.20.70">
    <property type="entry name" value="Aldolase class I"/>
    <property type="match status" value="1"/>
</dbReference>
<dbReference type="Pfam" id="PF04055">
    <property type="entry name" value="Radical_SAM"/>
    <property type="match status" value="1"/>
</dbReference>
<reference evidence="10 11" key="1">
    <citation type="submission" date="2020-04" db="EMBL/GenBank/DDBJ databases">
        <title>Description of novel Gluconacetobacter.</title>
        <authorList>
            <person name="Sombolestani A."/>
        </authorList>
    </citation>
    <scope>NUCLEOTIDE SEQUENCE [LARGE SCALE GENOMIC DNA]</scope>
    <source>
        <strain evidence="10 11">LMG 27724</strain>
    </source>
</reference>
<proteinExistence type="predicted"/>
<dbReference type="InterPro" id="IPR058240">
    <property type="entry name" value="rSAM_sf"/>
</dbReference>
<dbReference type="GO" id="GO:0032259">
    <property type="term" value="P:methylation"/>
    <property type="evidence" value="ECO:0007669"/>
    <property type="project" value="UniProtKB-KW"/>
</dbReference>
<dbReference type="SUPFAM" id="SSF102114">
    <property type="entry name" value="Radical SAM enzymes"/>
    <property type="match status" value="1"/>
</dbReference>
<dbReference type="GO" id="GO:0008168">
    <property type="term" value="F:methyltransferase activity"/>
    <property type="evidence" value="ECO:0007669"/>
    <property type="project" value="UniProtKB-KW"/>
</dbReference>
<dbReference type="InterPro" id="IPR034466">
    <property type="entry name" value="Methyltransferase_Class_B"/>
</dbReference>
<dbReference type="RefSeq" id="WP_182977362.1">
    <property type="nucleotide sequence ID" value="NZ_BAABGB010000014.1"/>
</dbReference>
<dbReference type="SMART" id="SM00729">
    <property type="entry name" value="Elp3"/>
    <property type="match status" value="1"/>
</dbReference>
<dbReference type="Gene3D" id="3.40.50.280">
    <property type="entry name" value="Cobalamin-binding domain"/>
    <property type="match status" value="1"/>
</dbReference>
<dbReference type="SFLD" id="SFLDF00565">
    <property type="entry name" value="hopanoid_C3-methyltransferase"/>
    <property type="match status" value="1"/>
</dbReference>
<dbReference type="GO" id="GO:0046872">
    <property type="term" value="F:metal ion binding"/>
    <property type="evidence" value="ECO:0007669"/>
    <property type="project" value="UniProtKB-KW"/>
</dbReference>
<evidence type="ECO:0000256" key="1">
    <source>
        <dbReference type="ARBA" id="ARBA00001966"/>
    </source>
</evidence>
<dbReference type="PANTHER" id="PTHR43409:SF7">
    <property type="entry name" value="BLL1977 PROTEIN"/>
    <property type="match status" value="1"/>
</dbReference>
<evidence type="ECO:0000256" key="2">
    <source>
        <dbReference type="ARBA" id="ARBA00022603"/>
    </source>
</evidence>
<dbReference type="CDD" id="cd02068">
    <property type="entry name" value="radical_SAM_B12_BD"/>
    <property type="match status" value="1"/>
</dbReference>
<dbReference type="InterPro" id="IPR027564">
    <property type="entry name" value="HpnR_B12_rSAM"/>
</dbReference>
<evidence type="ECO:0000313" key="11">
    <source>
        <dbReference type="Proteomes" id="UP000577891"/>
    </source>
</evidence>
<dbReference type="NCBIfam" id="TIGR04367">
    <property type="entry name" value="HpnR_B12_rSAM"/>
    <property type="match status" value="1"/>
</dbReference>
<organism evidence="10 11">
    <name type="scientific">Gluconacetobacter asukensis</name>
    <dbReference type="NCBI Taxonomy" id="1017181"/>
    <lineage>
        <taxon>Bacteria</taxon>
        <taxon>Pseudomonadati</taxon>
        <taxon>Pseudomonadota</taxon>
        <taxon>Alphaproteobacteria</taxon>
        <taxon>Acetobacterales</taxon>
        <taxon>Acetobacteraceae</taxon>
        <taxon>Gluconacetobacter</taxon>
    </lineage>
</organism>
<dbReference type="GO" id="GO:0005829">
    <property type="term" value="C:cytosol"/>
    <property type="evidence" value="ECO:0007669"/>
    <property type="project" value="TreeGrafter"/>
</dbReference>
<protein>
    <submittedName>
        <fullName evidence="10">Hopanoid C-3 methylase HpnR</fullName>
    </submittedName>
</protein>
<dbReference type="AlphaFoldDB" id="A0A7W4NYK7"/>
<keyword evidence="3" id="KW-0808">Transferase</keyword>
<evidence type="ECO:0000256" key="7">
    <source>
        <dbReference type="ARBA" id="ARBA00023014"/>
    </source>
</evidence>
<dbReference type="EMBL" id="JABEQE010000001">
    <property type="protein sequence ID" value="MBB2170684.1"/>
    <property type="molecule type" value="Genomic_DNA"/>
</dbReference>
<accession>A0A7W4NYK7</accession>
<keyword evidence="4" id="KW-0949">S-adenosyl-L-methionine</keyword>
<feature type="domain" description="Radical SAM core" evidence="9">
    <location>
        <begin position="181"/>
        <end position="395"/>
    </location>
</feature>
<dbReference type="Pfam" id="PF02310">
    <property type="entry name" value="B12-binding"/>
    <property type="match status" value="1"/>
</dbReference>
<evidence type="ECO:0000256" key="6">
    <source>
        <dbReference type="ARBA" id="ARBA00023004"/>
    </source>
</evidence>
<dbReference type="SFLD" id="SFLDS00029">
    <property type="entry name" value="Radical_SAM"/>
    <property type="match status" value="1"/>
</dbReference>
<keyword evidence="7" id="KW-0411">Iron-sulfur</keyword>
<dbReference type="InterPro" id="IPR006638">
    <property type="entry name" value="Elp3/MiaA/NifB-like_rSAM"/>
</dbReference>
<dbReference type="InterPro" id="IPR036724">
    <property type="entry name" value="Cobalamin-bd_sf"/>
</dbReference>
<sequence>MRILAVHPSALMYTKVFLRLEPLGLELVAGAARQAGHEVKIIDLQVETHRDYWRMIEDFRPHAVCFSGNYLANVPEIVDLCRETRARMPTVFLFVGGHSVSFIARDILELAEGAIDCILKGEGDATVGQLLDTQQEGGDITIVPGVVTLTGEGPPPIFVPSLDTIRPARDLLRHRRKYFIGTLDPAASIEFARGCPWDCTFCSAWTFYGRSYRTASPSVIADELEAIREPGIFIVDDVAFVHAEHGMAIGEEIKRRGIRKEYYLETRADVLLRNKEVFRFWKELGLSYIFIGMEAVDEEGLKHFRKRVSLDRNFEALEFARSLGLIVAINIIADPSWDRKRFEVIRQWCLEIPDIVNISVTTPYPGTEIWHREARRLTTRDYRLFDIQHAVLPTTLPLEEFYEELVKTQQVLNQKHLGWNAIKDTMGLALRLALRGQTNFLTMIWKFNSVFNPKLQLADHRRKPRYEMPLQPEAEDKVDRKALYVHNPAGRRSRAIDDATETFVDEARAAPVD</sequence>
<dbReference type="PANTHER" id="PTHR43409">
    <property type="entry name" value="ANAEROBIC MAGNESIUM-PROTOPORPHYRIN IX MONOMETHYL ESTER CYCLASE-RELATED"/>
    <property type="match status" value="1"/>
</dbReference>
<dbReference type="SFLD" id="SFLDG01123">
    <property type="entry name" value="methyltransferase_(Class_B)"/>
    <property type="match status" value="1"/>
</dbReference>
<dbReference type="GO" id="GO:0051536">
    <property type="term" value="F:iron-sulfur cluster binding"/>
    <property type="evidence" value="ECO:0007669"/>
    <property type="project" value="UniProtKB-KW"/>
</dbReference>
<dbReference type="Proteomes" id="UP000577891">
    <property type="component" value="Unassembled WGS sequence"/>
</dbReference>
<gene>
    <name evidence="10" type="primary">hpnR</name>
    <name evidence="10" type="ORF">HLH35_00895</name>
</gene>
<dbReference type="SFLD" id="SFLDG01082">
    <property type="entry name" value="B12-binding_domain_containing"/>
    <property type="match status" value="1"/>
</dbReference>
<dbReference type="InterPro" id="IPR006158">
    <property type="entry name" value="Cobalamin-bd"/>
</dbReference>
<evidence type="ECO:0000256" key="3">
    <source>
        <dbReference type="ARBA" id="ARBA00022679"/>
    </source>
</evidence>
<keyword evidence="11" id="KW-1185">Reference proteome</keyword>
<dbReference type="CDD" id="cd01335">
    <property type="entry name" value="Radical_SAM"/>
    <property type="match status" value="1"/>
</dbReference>
<dbReference type="InterPro" id="IPR007197">
    <property type="entry name" value="rSAM"/>
</dbReference>
<dbReference type="PROSITE" id="PS51918">
    <property type="entry name" value="RADICAL_SAM"/>
    <property type="match status" value="1"/>
</dbReference>
<evidence type="ECO:0000259" key="9">
    <source>
        <dbReference type="PROSITE" id="PS51918"/>
    </source>
</evidence>
<comment type="caution">
    <text evidence="10">The sequence shown here is derived from an EMBL/GenBank/DDBJ whole genome shotgun (WGS) entry which is preliminary data.</text>
</comment>
<evidence type="ECO:0000256" key="5">
    <source>
        <dbReference type="ARBA" id="ARBA00022723"/>
    </source>
</evidence>
<keyword evidence="6" id="KW-0408">Iron</keyword>
<name>A0A7W4NYK7_9PROT</name>
<dbReference type="SUPFAM" id="SSF52242">
    <property type="entry name" value="Cobalamin (vitamin B12)-binding domain"/>
    <property type="match status" value="1"/>
</dbReference>
<dbReference type="InterPro" id="IPR051198">
    <property type="entry name" value="BchE-like"/>
</dbReference>
<evidence type="ECO:0000259" key="8">
    <source>
        <dbReference type="PROSITE" id="PS51332"/>
    </source>
</evidence>
<comment type="cofactor">
    <cofactor evidence="1">
        <name>[4Fe-4S] cluster</name>
        <dbReference type="ChEBI" id="CHEBI:49883"/>
    </cofactor>
</comment>
<dbReference type="InterPro" id="IPR013785">
    <property type="entry name" value="Aldolase_TIM"/>
</dbReference>
<keyword evidence="5" id="KW-0479">Metal-binding</keyword>
<keyword evidence="2 10" id="KW-0489">Methyltransferase</keyword>
<evidence type="ECO:0000313" key="10">
    <source>
        <dbReference type="EMBL" id="MBB2170684.1"/>
    </source>
</evidence>
<dbReference type="GO" id="GO:0031419">
    <property type="term" value="F:cobalamin binding"/>
    <property type="evidence" value="ECO:0007669"/>
    <property type="project" value="InterPro"/>
</dbReference>
<evidence type="ECO:0000256" key="4">
    <source>
        <dbReference type="ARBA" id="ARBA00022691"/>
    </source>
</evidence>
<dbReference type="PROSITE" id="PS51332">
    <property type="entry name" value="B12_BINDING"/>
    <property type="match status" value="1"/>
</dbReference>
<feature type="domain" description="B12-binding" evidence="8">
    <location>
        <begin position="8"/>
        <end position="141"/>
    </location>
</feature>